<dbReference type="InterPro" id="IPR007527">
    <property type="entry name" value="Znf_SWIM"/>
</dbReference>
<feature type="domain" description="RING-type" evidence="3">
    <location>
        <begin position="208"/>
        <end position="256"/>
    </location>
</feature>
<feature type="region of interest" description="Disordered" evidence="2">
    <location>
        <begin position="1"/>
        <end position="84"/>
    </location>
</feature>
<dbReference type="PANTHER" id="PTHR21540:SF0">
    <property type="entry name" value="PHD FAMILY PROTEIN"/>
    <property type="match status" value="1"/>
</dbReference>
<keyword evidence="1" id="KW-0479">Metal-binding</keyword>
<dbReference type="Gene3D" id="3.30.40.10">
    <property type="entry name" value="Zinc/RING finger domain, C3HC4 (zinc finger)"/>
    <property type="match status" value="1"/>
</dbReference>
<evidence type="ECO:0000259" key="3">
    <source>
        <dbReference type="PROSITE" id="PS50089"/>
    </source>
</evidence>
<dbReference type="Pfam" id="PF13639">
    <property type="entry name" value="zf-RING_2"/>
    <property type="match status" value="1"/>
</dbReference>
<keyword evidence="6" id="KW-1185">Reference proteome</keyword>
<evidence type="ECO:0000256" key="1">
    <source>
        <dbReference type="PROSITE-ProRule" id="PRU00175"/>
    </source>
</evidence>
<keyword evidence="1" id="KW-0863">Zinc-finger</keyword>
<evidence type="ECO:0000256" key="2">
    <source>
        <dbReference type="SAM" id="MobiDB-lite"/>
    </source>
</evidence>
<sequence>MADSQTSENATSSNTPPVRGPPKRRREDSGLENMDLQDNENQASSSRPPPKRSAVGLPEQSEEPEEPQEPEEPPEPPRLKEYRSTCPYAVEQRIGRVRRQRMFCLGRERDEEKLREEFKIAGSTGNIYTVVLENIPTCDCPDSNHKNETCKHILFVMIKVLRVRDELSYQAALLNSEIREIFETSAIPIEGDTLEEKRQRKPLDSDACPICYEQFEQDEKNVLFCAAQCGSNIHKECFRQWVAVKVGETVTCVMCRTPWEEVPVDVAEYGNILKNATKGREGYLNVAEELGMATRRDRY</sequence>
<dbReference type="InterPro" id="IPR001841">
    <property type="entry name" value="Znf_RING"/>
</dbReference>
<organism evidence="5 6">
    <name type="scientific">Orbilia javanica</name>
    <dbReference type="NCBI Taxonomy" id="47235"/>
    <lineage>
        <taxon>Eukaryota</taxon>
        <taxon>Fungi</taxon>
        <taxon>Dikarya</taxon>
        <taxon>Ascomycota</taxon>
        <taxon>Pezizomycotina</taxon>
        <taxon>Orbiliomycetes</taxon>
        <taxon>Orbiliales</taxon>
        <taxon>Orbiliaceae</taxon>
        <taxon>Orbilia</taxon>
    </lineage>
</organism>
<dbReference type="SUPFAM" id="SSF57850">
    <property type="entry name" value="RING/U-box"/>
    <property type="match status" value="1"/>
</dbReference>
<dbReference type="PROSITE" id="PS50966">
    <property type="entry name" value="ZF_SWIM"/>
    <property type="match status" value="1"/>
</dbReference>
<dbReference type="InterPro" id="IPR039903">
    <property type="entry name" value="Zswim2"/>
</dbReference>
<dbReference type="GO" id="GO:0008270">
    <property type="term" value="F:zinc ion binding"/>
    <property type="evidence" value="ECO:0007669"/>
    <property type="project" value="UniProtKB-KW"/>
</dbReference>
<keyword evidence="1" id="KW-0862">Zinc</keyword>
<feature type="domain" description="SWIM-type" evidence="4">
    <location>
        <begin position="128"/>
        <end position="161"/>
    </location>
</feature>
<comment type="caution">
    <text evidence="5">The sequence shown here is derived from an EMBL/GenBank/DDBJ whole genome shotgun (WGS) entry which is preliminary data.</text>
</comment>
<dbReference type="Pfam" id="PF04434">
    <property type="entry name" value="SWIM"/>
    <property type="match status" value="1"/>
</dbReference>
<accession>A0AAN8MVL5</accession>
<proteinExistence type="predicted"/>
<feature type="compositionally biased region" description="Polar residues" evidence="2">
    <location>
        <begin position="1"/>
        <end position="16"/>
    </location>
</feature>
<protein>
    <submittedName>
        <fullName evidence="5">Uncharacterized protein</fullName>
    </submittedName>
</protein>
<dbReference type="GO" id="GO:0061630">
    <property type="term" value="F:ubiquitin protein ligase activity"/>
    <property type="evidence" value="ECO:0007669"/>
    <property type="project" value="InterPro"/>
</dbReference>
<dbReference type="Proteomes" id="UP001313282">
    <property type="component" value="Unassembled WGS sequence"/>
</dbReference>
<dbReference type="EMBL" id="JAVHNR010000001">
    <property type="protein sequence ID" value="KAK6357337.1"/>
    <property type="molecule type" value="Genomic_DNA"/>
</dbReference>
<name>A0AAN8MVL5_9PEZI</name>
<dbReference type="PANTHER" id="PTHR21540">
    <property type="entry name" value="RING FINGER AND SWIM DOMAIN-CONTAINING PROTEIN 2"/>
    <property type="match status" value="1"/>
</dbReference>
<dbReference type="AlphaFoldDB" id="A0AAN8MVL5"/>
<dbReference type="PROSITE" id="PS50089">
    <property type="entry name" value="ZF_RING_2"/>
    <property type="match status" value="1"/>
</dbReference>
<evidence type="ECO:0000313" key="5">
    <source>
        <dbReference type="EMBL" id="KAK6357337.1"/>
    </source>
</evidence>
<feature type="compositionally biased region" description="Acidic residues" evidence="2">
    <location>
        <begin position="60"/>
        <end position="74"/>
    </location>
</feature>
<evidence type="ECO:0000313" key="6">
    <source>
        <dbReference type="Proteomes" id="UP001313282"/>
    </source>
</evidence>
<reference evidence="5 6" key="1">
    <citation type="submission" date="2019-10" db="EMBL/GenBank/DDBJ databases">
        <authorList>
            <person name="Palmer J.M."/>
        </authorList>
    </citation>
    <scope>NUCLEOTIDE SEQUENCE [LARGE SCALE GENOMIC DNA]</scope>
    <source>
        <strain evidence="5 6">TWF718</strain>
    </source>
</reference>
<gene>
    <name evidence="5" type="ORF">TWF718_001650</name>
</gene>
<dbReference type="InterPro" id="IPR013083">
    <property type="entry name" value="Znf_RING/FYVE/PHD"/>
</dbReference>
<evidence type="ECO:0000259" key="4">
    <source>
        <dbReference type="PROSITE" id="PS50966"/>
    </source>
</evidence>